<dbReference type="GO" id="GO:0061343">
    <property type="term" value="P:cell adhesion involved in heart morphogenesis"/>
    <property type="evidence" value="ECO:0007669"/>
    <property type="project" value="TreeGrafter"/>
</dbReference>
<dbReference type="InterPro" id="IPR036728">
    <property type="entry name" value="PBP_GOBP_sf"/>
</dbReference>
<dbReference type="GO" id="GO:0005549">
    <property type="term" value="F:odorant binding"/>
    <property type="evidence" value="ECO:0007669"/>
    <property type="project" value="InterPro"/>
</dbReference>
<dbReference type="EMBL" id="OV170224">
    <property type="protein sequence ID" value="CAH0724705.1"/>
    <property type="molecule type" value="Genomic_DNA"/>
</dbReference>
<dbReference type="GO" id="GO:0003824">
    <property type="term" value="F:catalytic activity"/>
    <property type="evidence" value="ECO:0007669"/>
    <property type="project" value="InterPro"/>
</dbReference>
<evidence type="ECO:0000259" key="1">
    <source>
        <dbReference type="Pfam" id="PF03372"/>
    </source>
</evidence>
<dbReference type="CDD" id="cd23992">
    <property type="entry name" value="PBP_GOBP"/>
    <property type="match status" value="1"/>
</dbReference>
<keyword evidence="3" id="KW-1185">Reference proteome</keyword>
<dbReference type="SMART" id="SM00708">
    <property type="entry name" value="PhBP"/>
    <property type="match status" value="1"/>
</dbReference>
<reference evidence="2" key="1">
    <citation type="submission" date="2021-12" db="EMBL/GenBank/DDBJ databases">
        <authorList>
            <person name="Martin H S."/>
        </authorList>
    </citation>
    <scope>NUCLEOTIDE SEQUENCE</scope>
</reference>
<dbReference type="GO" id="GO:0007508">
    <property type="term" value="P:larval heart development"/>
    <property type="evidence" value="ECO:0007669"/>
    <property type="project" value="TreeGrafter"/>
</dbReference>
<dbReference type="Pfam" id="PF03372">
    <property type="entry name" value="Exo_endo_phos"/>
    <property type="match status" value="1"/>
</dbReference>
<gene>
    <name evidence="2" type="ORF">BINO364_LOCUS10384</name>
</gene>
<dbReference type="InterPro" id="IPR036691">
    <property type="entry name" value="Endo/exonu/phosph_ase_sf"/>
</dbReference>
<name>A0A8J9VQ48_9NEOP</name>
<dbReference type="SUPFAM" id="SSF47565">
    <property type="entry name" value="Insect pheromone/odorant-binding proteins"/>
    <property type="match status" value="1"/>
</dbReference>
<evidence type="ECO:0000313" key="3">
    <source>
        <dbReference type="Proteomes" id="UP000838878"/>
    </source>
</evidence>
<organism evidence="2 3">
    <name type="scientific">Brenthis ino</name>
    <name type="common">lesser marbled fritillary</name>
    <dbReference type="NCBI Taxonomy" id="405034"/>
    <lineage>
        <taxon>Eukaryota</taxon>
        <taxon>Metazoa</taxon>
        <taxon>Ecdysozoa</taxon>
        <taxon>Arthropoda</taxon>
        <taxon>Hexapoda</taxon>
        <taxon>Insecta</taxon>
        <taxon>Pterygota</taxon>
        <taxon>Neoptera</taxon>
        <taxon>Endopterygota</taxon>
        <taxon>Lepidoptera</taxon>
        <taxon>Glossata</taxon>
        <taxon>Ditrysia</taxon>
        <taxon>Papilionoidea</taxon>
        <taxon>Nymphalidae</taxon>
        <taxon>Heliconiinae</taxon>
        <taxon>Argynnini</taxon>
        <taxon>Brenthis</taxon>
    </lineage>
</organism>
<dbReference type="OrthoDB" id="6930323at2759"/>
<sequence>MVNILKLQADLDDNTNIGTAVVIDDIGQCKGILNSGSYLRILTQNIRSINKNFDGLTVLLQQLEIEQDIIILTECWLSKVNLLPTLPNYNRFNTKRNLNKNDGVVMFIRKSLQVKVIVPQNTKELTCLVACLKDTNIIGIYRPPEFTNLDNFTHSLEFILQDFTQNNLILMGDLNIDIKDGCNAARCDSYLEITAMYGLTATHNFLTTDKSCLDHCLVKTKLPISTIVCQTTLTDHACVIVSLSQKNIIGKSTITFNKKIDYDSVIKQLKSIEWNILLKDLNANDATDTFLAIVMTALDSNTTYIKFSARKRNIKPWITPGLIRCMKHRDRLHSKLRKDPNNVILKISYVRYRNTCRKVLNTVKQMYYRNKLNQNKSKPKIQWDCVREICYLNKDKQTSAEILTLKTSPKESLDYANEYFAGIGAELANNIIQRTQTTEDKLLRMIQNSRNCCGSFYLNPTDKYEVILVSQDAGAELAKVSLDCVKKMSLEPDIMKRYFAWELEDSETNRQYIFCLGNNSGYIDDNGYIVKDKLLQVVGPHKAKVDAVVEECNKPKYTDKYEAVFRRVMCFKENSGLELRVA</sequence>
<dbReference type="InterPro" id="IPR005135">
    <property type="entry name" value="Endo/exonuclease/phosphatase"/>
</dbReference>
<dbReference type="InterPro" id="IPR006170">
    <property type="entry name" value="PBP/GOBP"/>
</dbReference>
<dbReference type="Gene3D" id="3.60.10.10">
    <property type="entry name" value="Endonuclease/exonuclease/phosphatase"/>
    <property type="match status" value="1"/>
</dbReference>
<accession>A0A8J9VQ48</accession>
<dbReference type="GO" id="GO:0031012">
    <property type="term" value="C:extracellular matrix"/>
    <property type="evidence" value="ECO:0007669"/>
    <property type="project" value="TreeGrafter"/>
</dbReference>
<feature type="domain" description="Endonuclease/exonuclease/phosphatase" evidence="1">
    <location>
        <begin position="42"/>
        <end position="236"/>
    </location>
</feature>
<dbReference type="PANTHER" id="PTHR33395">
    <property type="entry name" value="TRANSCRIPTASE, PUTATIVE-RELATED-RELATED"/>
    <property type="match status" value="1"/>
</dbReference>
<protein>
    <recommendedName>
        <fullName evidence="1">Endonuclease/exonuclease/phosphatase domain-containing protein</fullName>
    </recommendedName>
</protein>
<dbReference type="AlphaFoldDB" id="A0A8J9VQ48"/>
<dbReference type="Pfam" id="PF01395">
    <property type="entry name" value="PBP_GOBP"/>
    <property type="match status" value="1"/>
</dbReference>
<dbReference type="Gene3D" id="1.10.238.20">
    <property type="entry name" value="Pheromone/general odorant binding protein domain"/>
    <property type="match status" value="1"/>
</dbReference>
<proteinExistence type="predicted"/>
<dbReference type="Proteomes" id="UP000838878">
    <property type="component" value="Chromosome 4"/>
</dbReference>
<feature type="non-terminal residue" evidence="2">
    <location>
        <position position="582"/>
    </location>
</feature>
<dbReference type="SUPFAM" id="SSF56219">
    <property type="entry name" value="DNase I-like"/>
    <property type="match status" value="1"/>
</dbReference>
<evidence type="ECO:0000313" key="2">
    <source>
        <dbReference type="EMBL" id="CAH0724705.1"/>
    </source>
</evidence>
<dbReference type="PANTHER" id="PTHR33395:SF22">
    <property type="entry name" value="REVERSE TRANSCRIPTASE DOMAIN-CONTAINING PROTEIN"/>
    <property type="match status" value="1"/>
</dbReference>